<evidence type="ECO:0000259" key="10">
    <source>
        <dbReference type="PROSITE" id="PS51021"/>
    </source>
</evidence>
<evidence type="ECO:0000256" key="7">
    <source>
        <dbReference type="PROSITE-ProRule" id="PRU00192"/>
    </source>
</evidence>
<comment type="caution">
    <text evidence="11">The sequence shown here is derived from an EMBL/GenBank/DDBJ whole genome shotgun (WGS) entry which is preliminary data.</text>
</comment>
<dbReference type="InterPro" id="IPR027267">
    <property type="entry name" value="AH/BAR_dom_sf"/>
</dbReference>
<keyword evidence="4" id="KW-0254">Endocytosis</keyword>
<dbReference type="Pfam" id="PF07653">
    <property type="entry name" value="SH3_2"/>
    <property type="match status" value="1"/>
</dbReference>
<evidence type="ECO:0000256" key="4">
    <source>
        <dbReference type="ARBA" id="ARBA00022583"/>
    </source>
</evidence>
<dbReference type="SUPFAM" id="SSF103657">
    <property type="entry name" value="BAR/IMD domain-like"/>
    <property type="match status" value="1"/>
</dbReference>
<dbReference type="PROSITE" id="PS50002">
    <property type="entry name" value="SH3"/>
    <property type="match status" value="1"/>
</dbReference>
<dbReference type="PRINTS" id="PR00499">
    <property type="entry name" value="P67PHOX"/>
</dbReference>
<keyword evidence="3 7" id="KW-0728">SH3 domain</keyword>
<evidence type="ECO:0000259" key="9">
    <source>
        <dbReference type="PROSITE" id="PS50002"/>
    </source>
</evidence>
<dbReference type="EMBL" id="CASHTH010000268">
    <property type="protein sequence ID" value="CAI7996320.1"/>
    <property type="molecule type" value="Genomic_DNA"/>
</dbReference>
<proteinExistence type="inferred from homology"/>
<dbReference type="Proteomes" id="UP001174909">
    <property type="component" value="Unassembled WGS sequence"/>
</dbReference>
<dbReference type="InterPro" id="IPR035824">
    <property type="entry name" value="Endophilin_A_SH3"/>
</dbReference>
<dbReference type="InterPro" id="IPR004148">
    <property type="entry name" value="BAR_dom"/>
</dbReference>
<name>A0AA35W1Y9_GEOBA</name>
<feature type="domain" description="SH3" evidence="9">
    <location>
        <begin position="284"/>
        <end position="343"/>
    </location>
</feature>
<dbReference type="PANTHER" id="PTHR14167:SF81">
    <property type="entry name" value="ENDOPHILIN-A"/>
    <property type="match status" value="1"/>
</dbReference>
<feature type="compositionally biased region" description="Pro residues" evidence="8">
    <location>
        <begin position="260"/>
        <end position="270"/>
    </location>
</feature>
<dbReference type="PANTHER" id="PTHR14167">
    <property type="entry name" value="SH3 DOMAIN-CONTAINING"/>
    <property type="match status" value="1"/>
</dbReference>
<dbReference type="GO" id="GO:0006897">
    <property type="term" value="P:endocytosis"/>
    <property type="evidence" value="ECO:0007669"/>
    <property type="project" value="UniProtKB-KW"/>
</dbReference>
<dbReference type="SMART" id="SM00721">
    <property type="entry name" value="BAR"/>
    <property type="match status" value="1"/>
</dbReference>
<dbReference type="InterPro" id="IPR050384">
    <property type="entry name" value="Endophilin_SH3RF"/>
</dbReference>
<evidence type="ECO:0000256" key="1">
    <source>
        <dbReference type="ARBA" id="ARBA00004170"/>
    </source>
</evidence>
<keyword evidence="6" id="KW-0472">Membrane</keyword>
<evidence type="ECO:0000256" key="8">
    <source>
        <dbReference type="SAM" id="MobiDB-lite"/>
    </source>
</evidence>
<evidence type="ECO:0000256" key="2">
    <source>
        <dbReference type="ARBA" id="ARBA00006697"/>
    </source>
</evidence>
<dbReference type="Gene3D" id="2.30.30.40">
    <property type="entry name" value="SH3 Domains"/>
    <property type="match status" value="1"/>
</dbReference>
<keyword evidence="5" id="KW-0175">Coiled coil</keyword>
<feature type="domain" description="BAR" evidence="10">
    <location>
        <begin position="27"/>
        <end position="235"/>
    </location>
</feature>
<gene>
    <name evidence="11" type="ORF">GBAR_LOCUS1854</name>
</gene>
<dbReference type="PRINTS" id="PR00452">
    <property type="entry name" value="SH3DOMAIN"/>
</dbReference>
<dbReference type="InterPro" id="IPR036028">
    <property type="entry name" value="SH3-like_dom_sf"/>
</dbReference>
<comment type="similarity">
    <text evidence="2">Belongs to the endophilin family.</text>
</comment>
<dbReference type="GO" id="GO:0005737">
    <property type="term" value="C:cytoplasm"/>
    <property type="evidence" value="ECO:0007669"/>
    <property type="project" value="InterPro"/>
</dbReference>
<comment type="subcellular location">
    <subcellularLocation>
        <location evidence="1">Membrane</location>
        <topology evidence="1">Peripheral membrane protein</topology>
    </subcellularLocation>
</comment>
<dbReference type="PROSITE" id="PS51021">
    <property type="entry name" value="BAR"/>
    <property type="match status" value="1"/>
</dbReference>
<dbReference type="Gene3D" id="1.20.1270.60">
    <property type="entry name" value="Arfaptin homology (AH) domain/BAR domain"/>
    <property type="match status" value="1"/>
</dbReference>
<evidence type="ECO:0000256" key="5">
    <source>
        <dbReference type="ARBA" id="ARBA00023054"/>
    </source>
</evidence>
<evidence type="ECO:0000313" key="12">
    <source>
        <dbReference type="Proteomes" id="UP001174909"/>
    </source>
</evidence>
<dbReference type="SMART" id="SM00326">
    <property type="entry name" value="SH3"/>
    <property type="match status" value="1"/>
</dbReference>
<evidence type="ECO:0000256" key="6">
    <source>
        <dbReference type="ARBA" id="ARBA00023136"/>
    </source>
</evidence>
<dbReference type="GO" id="GO:0016020">
    <property type="term" value="C:membrane"/>
    <property type="evidence" value="ECO:0007669"/>
    <property type="project" value="UniProtKB-SubCell"/>
</dbReference>
<dbReference type="CDD" id="cd11803">
    <property type="entry name" value="SH3_Endophilin_A"/>
    <property type="match status" value="1"/>
</dbReference>
<dbReference type="Pfam" id="PF03114">
    <property type="entry name" value="BAR"/>
    <property type="match status" value="1"/>
</dbReference>
<organism evidence="11 12">
    <name type="scientific">Geodia barretti</name>
    <name type="common">Barrett's horny sponge</name>
    <dbReference type="NCBI Taxonomy" id="519541"/>
    <lineage>
        <taxon>Eukaryota</taxon>
        <taxon>Metazoa</taxon>
        <taxon>Porifera</taxon>
        <taxon>Demospongiae</taxon>
        <taxon>Heteroscleromorpha</taxon>
        <taxon>Tetractinellida</taxon>
        <taxon>Astrophorina</taxon>
        <taxon>Geodiidae</taxon>
        <taxon>Geodia</taxon>
    </lineage>
</organism>
<evidence type="ECO:0000313" key="11">
    <source>
        <dbReference type="EMBL" id="CAI7996320.1"/>
    </source>
</evidence>
<evidence type="ECO:0000256" key="3">
    <source>
        <dbReference type="ARBA" id="ARBA00022443"/>
    </source>
</evidence>
<dbReference type="InterPro" id="IPR001452">
    <property type="entry name" value="SH3_domain"/>
</dbReference>
<dbReference type="SUPFAM" id="SSF50044">
    <property type="entry name" value="SH3-domain"/>
    <property type="match status" value="1"/>
</dbReference>
<protein>
    <submittedName>
        <fullName evidence="11">Endophilin-A1</fullName>
    </submittedName>
</protein>
<dbReference type="AlphaFoldDB" id="A0AA35W1Y9"/>
<sequence>MAVSHRKGEMSVGGFKKQYNKFTQYMTEKMGKDEGTRIEEDYKDLERKTDATVTAVESVVEKTKDFFTTKPHCSSQDVYEEVTIPPARDEPRRCEALMEVGEKMKQMGDVKDGLELNVKANFLDPLAQLMGKDVKEIMHHRKKMSGRRLDYDAKKRRQAKGSNITDDELAMAAEKFEESKDLAEEGMANLLDSDVEQVHQLDAFVEAVMEYHRQCADVLEALHSTLLDHITQASQRPPRERKVKPMMTSRYDSDDEDSPNLPPAYNPPVPSISSSTTRGGAGGGARPCARALFDFEPENEGELGFNEGDTVNLVSEIDENWLEGEVNGVTGFFPKNYVDIVVPL</sequence>
<keyword evidence="12" id="KW-1185">Reference proteome</keyword>
<feature type="region of interest" description="Disordered" evidence="8">
    <location>
        <begin position="230"/>
        <end position="283"/>
    </location>
</feature>
<reference evidence="11" key="1">
    <citation type="submission" date="2023-03" db="EMBL/GenBank/DDBJ databases">
        <authorList>
            <person name="Steffen K."/>
            <person name="Cardenas P."/>
        </authorList>
    </citation>
    <scope>NUCLEOTIDE SEQUENCE</scope>
</reference>
<accession>A0AA35W1Y9</accession>